<dbReference type="InterPro" id="IPR036680">
    <property type="entry name" value="SPOR-like_sf"/>
</dbReference>
<accession>A0ABX1GDH7</accession>
<feature type="domain" description="SPOR" evidence="2">
    <location>
        <begin position="140"/>
        <end position="219"/>
    </location>
</feature>
<dbReference type="PANTHER" id="PTHR38687">
    <property type="entry name" value="CELL DIVISION PROTEIN DEDD-RELATED"/>
    <property type="match status" value="1"/>
</dbReference>
<protein>
    <recommendedName>
        <fullName evidence="2">SPOR domain-containing protein</fullName>
    </recommendedName>
</protein>
<feature type="region of interest" description="Disordered" evidence="1">
    <location>
        <begin position="39"/>
        <end position="138"/>
    </location>
</feature>
<evidence type="ECO:0000256" key="1">
    <source>
        <dbReference type="SAM" id="MobiDB-lite"/>
    </source>
</evidence>
<dbReference type="Gene3D" id="3.30.70.1070">
    <property type="entry name" value="Sporulation related repeat"/>
    <property type="match status" value="1"/>
</dbReference>
<organism evidence="3 4">
    <name type="scientific">Spongiibacter thalassae</name>
    <dbReference type="NCBI Taxonomy" id="2721624"/>
    <lineage>
        <taxon>Bacteria</taxon>
        <taxon>Pseudomonadati</taxon>
        <taxon>Pseudomonadota</taxon>
        <taxon>Gammaproteobacteria</taxon>
        <taxon>Cellvibrionales</taxon>
        <taxon>Spongiibacteraceae</taxon>
        <taxon>Spongiibacter</taxon>
    </lineage>
</organism>
<dbReference type="EMBL" id="JAAWWK010000002">
    <property type="protein sequence ID" value="NKI16995.1"/>
    <property type="molecule type" value="Genomic_DNA"/>
</dbReference>
<comment type="caution">
    <text evidence="3">The sequence shown here is derived from an EMBL/GenBank/DDBJ whole genome shotgun (WGS) entry which is preliminary data.</text>
</comment>
<dbReference type="Proteomes" id="UP000765845">
    <property type="component" value="Unassembled WGS sequence"/>
</dbReference>
<evidence type="ECO:0000313" key="4">
    <source>
        <dbReference type="Proteomes" id="UP000765845"/>
    </source>
</evidence>
<dbReference type="SUPFAM" id="SSF110997">
    <property type="entry name" value="Sporulation related repeat"/>
    <property type="match status" value="1"/>
</dbReference>
<evidence type="ECO:0000313" key="3">
    <source>
        <dbReference type="EMBL" id="NKI16995.1"/>
    </source>
</evidence>
<dbReference type="PANTHER" id="PTHR38687:SF1">
    <property type="entry name" value="CELL DIVISION PROTEIN DEDD"/>
    <property type="match status" value="1"/>
</dbReference>
<dbReference type="InterPro" id="IPR007730">
    <property type="entry name" value="SPOR-like_dom"/>
</dbReference>
<gene>
    <name evidence="3" type="ORF">HCU74_06120</name>
</gene>
<dbReference type="RefSeq" id="WP_168449528.1">
    <property type="nucleotide sequence ID" value="NZ_JAAWWK010000002.1"/>
</dbReference>
<reference evidence="3 4" key="1">
    <citation type="submission" date="2020-04" db="EMBL/GenBank/DDBJ databases">
        <authorList>
            <person name="Yoon J."/>
        </authorList>
    </citation>
    <scope>NUCLEOTIDE SEQUENCE [LARGE SCALE GENOMIC DNA]</scope>
    <source>
        <strain evidence="3 4">KMU-166</strain>
    </source>
</reference>
<sequence length="221" mass="23990">MVKQRLVGLLVLLCGGIILWSVLFTAPAEYKVDRNSQIPVPPRLEAMPDMDADEPQGIPSADSPIVVEQEVLPISDGDTPPGKAEPTPRPEPTARTQVTPEPPTPVVEPKPEPKAEPKPEPKPAKVKTAAPPAEPTAEARGLPVAWVIQCGSFGQQANADGLVERLRSGGYKAYAERIERGGKSLYRVLVGPALNRERAESLQVEINRRFELNTILTRFEG</sequence>
<proteinExistence type="predicted"/>
<evidence type="ECO:0000259" key="2">
    <source>
        <dbReference type="PROSITE" id="PS51724"/>
    </source>
</evidence>
<keyword evidence="4" id="KW-1185">Reference proteome</keyword>
<dbReference type="InterPro" id="IPR052521">
    <property type="entry name" value="Cell_div_SPOR-domain"/>
</dbReference>
<feature type="compositionally biased region" description="Low complexity" evidence="1">
    <location>
        <begin position="126"/>
        <end position="138"/>
    </location>
</feature>
<dbReference type="PROSITE" id="PS51724">
    <property type="entry name" value="SPOR"/>
    <property type="match status" value="1"/>
</dbReference>
<name>A0ABX1GDH7_9GAMM</name>
<feature type="compositionally biased region" description="Basic and acidic residues" evidence="1">
    <location>
        <begin position="109"/>
        <end position="123"/>
    </location>
</feature>
<dbReference type="Pfam" id="PF05036">
    <property type="entry name" value="SPOR"/>
    <property type="match status" value="1"/>
</dbReference>